<dbReference type="Gramene" id="TraesMAC2B03G01047530.1">
    <property type="protein sequence ID" value="TraesMAC2B03G01047530.1"/>
    <property type="gene ID" value="TraesMAC2B03G01047530"/>
</dbReference>
<dbReference type="EnsemblPlants" id="TraesCS2B02G545800.1">
    <property type="protein sequence ID" value="TraesCS2B02G545800.1"/>
    <property type="gene ID" value="TraesCS2B02G545800"/>
</dbReference>
<dbReference type="Gramene" id="TraesSYM2B03G01065080.1">
    <property type="protein sequence ID" value="TraesSYM2B03G01065080.1"/>
    <property type="gene ID" value="TraesSYM2B03G01065080"/>
</dbReference>
<reference evidence="1" key="2">
    <citation type="submission" date="2018-10" db="UniProtKB">
        <authorList>
            <consortium name="EnsemblPlants"/>
        </authorList>
    </citation>
    <scope>IDENTIFICATION</scope>
</reference>
<accession>A0A3B6CF26</accession>
<dbReference type="Gramene" id="TraesWEE_scaffold_039982_01G000100.1">
    <property type="protein sequence ID" value="TraesWEE_scaffold_039982_01G000100.1"/>
    <property type="gene ID" value="TraesWEE_scaffold_039982_01G000100"/>
</dbReference>
<dbReference type="Gramene" id="TraesSTA2B03G01045160.1">
    <property type="protein sequence ID" value="TraesSTA2B03G01045160.1"/>
    <property type="gene ID" value="TraesSTA2B03G01045160"/>
</dbReference>
<keyword evidence="2" id="KW-1185">Reference proteome</keyword>
<dbReference type="Gramene" id="TraesJAG2B03G01050010.1">
    <property type="protein sequence ID" value="TraesJAG2B03G01050010.1"/>
    <property type="gene ID" value="TraesJAG2B03G01050010"/>
</dbReference>
<evidence type="ECO:0000313" key="2">
    <source>
        <dbReference type="Proteomes" id="UP000019116"/>
    </source>
</evidence>
<evidence type="ECO:0000313" key="1">
    <source>
        <dbReference type="EnsemblPlants" id="TraesCS2B02G545800.1"/>
    </source>
</evidence>
<sequence length="124" mass="13394">MRVSDGLAPSKMHALWCFQSHRAHGGRHVVVGRALPSLEGNKYHMHPSLISASLSGSEIDLASANMRVVILSLSRGRGHGSRLGLSTYESPLVVHVPISVQGGATRSNQNQITWQLSLVLKIHS</sequence>
<reference evidence="1" key="1">
    <citation type="submission" date="2018-08" db="EMBL/GenBank/DDBJ databases">
        <authorList>
            <person name="Rossello M."/>
        </authorList>
    </citation>
    <scope>NUCLEOTIDE SEQUENCE [LARGE SCALE GENOMIC DNA]</scope>
    <source>
        <strain evidence="1">cv. Chinese Spring</strain>
    </source>
</reference>
<dbReference type="Gramene" id="TraesNOR2B03G01065710.1">
    <property type="protein sequence ID" value="TraesNOR2B03G01065710.1"/>
    <property type="gene ID" value="TraesNOR2B03G01065710"/>
</dbReference>
<dbReference type="Gramene" id="TraesCS2B02G545800.1">
    <property type="protein sequence ID" value="TraesCS2B02G545800.1"/>
    <property type="gene ID" value="TraesCS2B02G545800"/>
</dbReference>
<dbReference type="Gramene" id="TraesLDM2B03G01051250.1">
    <property type="protein sequence ID" value="TraesLDM2B03G01051250.1"/>
    <property type="gene ID" value="TraesLDM2B03G01051250"/>
</dbReference>
<name>A0A3B6CF26_WHEAT</name>
<protein>
    <submittedName>
        <fullName evidence="1">Uncharacterized protein</fullName>
    </submittedName>
</protein>
<organism evidence="1">
    <name type="scientific">Triticum aestivum</name>
    <name type="common">Wheat</name>
    <dbReference type="NCBI Taxonomy" id="4565"/>
    <lineage>
        <taxon>Eukaryota</taxon>
        <taxon>Viridiplantae</taxon>
        <taxon>Streptophyta</taxon>
        <taxon>Embryophyta</taxon>
        <taxon>Tracheophyta</taxon>
        <taxon>Spermatophyta</taxon>
        <taxon>Magnoliopsida</taxon>
        <taxon>Liliopsida</taxon>
        <taxon>Poales</taxon>
        <taxon>Poaceae</taxon>
        <taxon>BOP clade</taxon>
        <taxon>Pooideae</taxon>
        <taxon>Triticodae</taxon>
        <taxon>Triticeae</taxon>
        <taxon>Triticinae</taxon>
        <taxon>Triticum</taxon>
    </lineage>
</organism>
<dbReference type="Gramene" id="TraesCS2B03G1371500.1">
    <property type="protein sequence ID" value="TraesCS2B03G1371500.1.CDS"/>
    <property type="gene ID" value="TraesCS2B03G1371500"/>
</dbReference>
<proteinExistence type="predicted"/>
<dbReference type="Proteomes" id="UP000019116">
    <property type="component" value="Chromosome 2B"/>
</dbReference>
<dbReference type="AlphaFoldDB" id="A0A3B6CF26"/>